<accession>A0A1T3NNZ5</accession>
<dbReference type="SUPFAM" id="SSF52777">
    <property type="entry name" value="CoA-dependent acyltransferases"/>
    <property type="match status" value="2"/>
</dbReference>
<name>A0A1T3NNZ5_9ACTN</name>
<dbReference type="EMBL" id="MWQN01000002">
    <property type="protein sequence ID" value="OPC78627.1"/>
    <property type="molecule type" value="Genomic_DNA"/>
</dbReference>
<keyword evidence="2" id="KW-0596">Phosphopantetheine</keyword>
<dbReference type="Gene3D" id="3.40.50.12780">
    <property type="entry name" value="N-terminal domain of ligase-like"/>
    <property type="match status" value="1"/>
</dbReference>
<dbReference type="STRING" id="159449.B4N89_31100"/>
<dbReference type="InterPro" id="IPR020845">
    <property type="entry name" value="AMP-binding_CS"/>
</dbReference>
<feature type="region of interest" description="Disordered" evidence="4">
    <location>
        <begin position="669"/>
        <end position="699"/>
    </location>
</feature>
<feature type="region of interest" description="Disordered" evidence="4">
    <location>
        <begin position="29"/>
        <end position="69"/>
    </location>
</feature>
<dbReference type="Pfam" id="PF13193">
    <property type="entry name" value="AMP-binding_C"/>
    <property type="match status" value="1"/>
</dbReference>
<comment type="caution">
    <text evidence="6">The sequence shown here is derived from an EMBL/GenBank/DDBJ whole genome shotgun (WGS) entry which is preliminary data.</text>
</comment>
<dbReference type="Pfam" id="PF00668">
    <property type="entry name" value="Condensation"/>
    <property type="match status" value="1"/>
</dbReference>
<dbReference type="PROSITE" id="PS50075">
    <property type="entry name" value="CARRIER"/>
    <property type="match status" value="1"/>
</dbReference>
<dbReference type="InterPro" id="IPR025110">
    <property type="entry name" value="AMP-bd_C"/>
</dbReference>
<dbReference type="GO" id="GO:0043041">
    <property type="term" value="P:amino acid activation for nonribosomal peptide biosynthetic process"/>
    <property type="evidence" value="ECO:0007669"/>
    <property type="project" value="TreeGrafter"/>
</dbReference>
<dbReference type="InterPro" id="IPR036736">
    <property type="entry name" value="ACP-like_sf"/>
</dbReference>
<dbReference type="GO" id="GO:0031177">
    <property type="term" value="F:phosphopantetheine binding"/>
    <property type="evidence" value="ECO:0007669"/>
    <property type="project" value="InterPro"/>
</dbReference>
<dbReference type="PANTHER" id="PTHR45527">
    <property type="entry name" value="NONRIBOSOMAL PEPTIDE SYNTHETASE"/>
    <property type="match status" value="1"/>
</dbReference>
<dbReference type="GO" id="GO:0005737">
    <property type="term" value="C:cytoplasm"/>
    <property type="evidence" value="ECO:0007669"/>
    <property type="project" value="TreeGrafter"/>
</dbReference>
<dbReference type="Proteomes" id="UP000190037">
    <property type="component" value="Unassembled WGS sequence"/>
</dbReference>
<dbReference type="InterPro" id="IPR009081">
    <property type="entry name" value="PP-bd_ACP"/>
</dbReference>
<proteinExistence type="predicted"/>
<dbReference type="InterPro" id="IPR045851">
    <property type="entry name" value="AMP-bd_C_sf"/>
</dbReference>
<comment type="cofactor">
    <cofactor evidence="1">
        <name>pantetheine 4'-phosphate</name>
        <dbReference type="ChEBI" id="CHEBI:47942"/>
    </cofactor>
</comment>
<evidence type="ECO:0000313" key="7">
    <source>
        <dbReference type="Proteomes" id="UP000190037"/>
    </source>
</evidence>
<dbReference type="Pfam" id="PF00550">
    <property type="entry name" value="PP-binding"/>
    <property type="match status" value="1"/>
</dbReference>
<dbReference type="Pfam" id="PF00501">
    <property type="entry name" value="AMP-binding"/>
    <property type="match status" value="1"/>
</dbReference>
<dbReference type="PROSITE" id="PS00455">
    <property type="entry name" value="AMP_BINDING"/>
    <property type="match status" value="1"/>
</dbReference>
<feature type="region of interest" description="Disordered" evidence="4">
    <location>
        <begin position="401"/>
        <end position="422"/>
    </location>
</feature>
<keyword evidence="3" id="KW-0597">Phosphoprotein</keyword>
<reference evidence="6 7" key="1">
    <citation type="submission" date="2017-03" db="EMBL/GenBank/DDBJ databases">
        <title>Draft genome sequence of Streptomyces scabrisporus NF3, endophyte isolated from Amphipterygium adstringens.</title>
        <authorList>
            <person name="Vazquez M."/>
            <person name="Ceapa C.D."/>
            <person name="Rodriguez Luna D."/>
            <person name="Sanchez Esquivel S."/>
        </authorList>
    </citation>
    <scope>NUCLEOTIDE SEQUENCE [LARGE SCALE GENOMIC DNA]</scope>
    <source>
        <strain evidence="6 7">NF3</strain>
    </source>
</reference>
<gene>
    <name evidence="6" type="ORF">B4N89_31100</name>
</gene>
<feature type="region of interest" description="Disordered" evidence="4">
    <location>
        <begin position="205"/>
        <end position="241"/>
    </location>
</feature>
<dbReference type="GO" id="GO:0017000">
    <property type="term" value="P:antibiotic biosynthetic process"/>
    <property type="evidence" value="ECO:0007669"/>
    <property type="project" value="UniProtKB-ARBA"/>
</dbReference>
<dbReference type="GO" id="GO:0044550">
    <property type="term" value="P:secondary metabolite biosynthetic process"/>
    <property type="evidence" value="ECO:0007669"/>
    <property type="project" value="TreeGrafter"/>
</dbReference>
<feature type="domain" description="Carrier" evidence="5">
    <location>
        <begin position="592"/>
        <end position="667"/>
    </location>
</feature>
<dbReference type="InterPro" id="IPR020806">
    <property type="entry name" value="PKS_PP-bd"/>
</dbReference>
<evidence type="ECO:0000256" key="2">
    <source>
        <dbReference type="ARBA" id="ARBA00022450"/>
    </source>
</evidence>
<organism evidence="6 7">
    <name type="scientific">Embleya scabrispora</name>
    <dbReference type="NCBI Taxonomy" id="159449"/>
    <lineage>
        <taxon>Bacteria</taxon>
        <taxon>Bacillati</taxon>
        <taxon>Actinomycetota</taxon>
        <taxon>Actinomycetes</taxon>
        <taxon>Kitasatosporales</taxon>
        <taxon>Streptomycetaceae</taxon>
        <taxon>Embleya</taxon>
    </lineage>
</organism>
<dbReference type="GO" id="GO:0008610">
    <property type="term" value="P:lipid biosynthetic process"/>
    <property type="evidence" value="ECO:0007669"/>
    <property type="project" value="UniProtKB-ARBA"/>
</dbReference>
<protein>
    <recommendedName>
        <fullName evidence="5">Carrier domain-containing protein</fullName>
    </recommendedName>
</protein>
<dbReference type="InterPro" id="IPR023213">
    <property type="entry name" value="CAT-like_dom_sf"/>
</dbReference>
<dbReference type="Gene3D" id="3.30.559.30">
    <property type="entry name" value="Nonribosomal peptide synthetase, condensation domain"/>
    <property type="match status" value="1"/>
</dbReference>
<keyword evidence="7" id="KW-1185">Reference proteome</keyword>
<evidence type="ECO:0000313" key="6">
    <source>
        <dbReference type="EMBL" id="OPC78627.1"/>
    </source>
</evidence>
<evidence type="ECO:0000259" key="5">
    <source>
        <dbReference type="PROSITE" id="PS50075"/>
    </source>
</evidence>
<dbReference type="AlphaFoldDB" id="A0A1T3NNZ5"/>
<dbReference type="SUPFAM" id="SSF56801">
    <property type="entry name" value="Acetyl-CoA synthetase-like"/>
    <property type="match status" value="1"/>
</dbReference>
<dbReference type="OrthoDB" id="3501794at2"/>
<dbReference type="PANTHER" id="PTHR45527:SF1">
    <property type="entry name" value="FATTY ACID SYNTHASE"/>
    <property type="match status" value="1"/>
</dbReference>
<dbReference type="Gene3D" id="3.30.300.30">
    <property type="match status" value="1"/>
</dbReference>
<dbReference type="GO" id="GO:0003824">
    <property type="term" value="F:catalytic activity"/>
    <property type="evidence" value="ECO:0007669"/>
    <property type="project" value="InterPro"/>
</dbReference>
<evidence type="ECO:0000256" key="1">
    <source>
        <dbReference type="ARBA" id="ARBA00001957"/>
    </source>
</evidence>
<evidence type="ECO:0000256" key="4">
    <source>
        <dbReference type="SAM" id="MobiDB-lite"/>
    </source>
</evidence>
<dbReference type="SMART" id="SM00823">
    <property type="entry name" value="PKS_PP"/>
    <property type="match status" value="1"/>
</dbReference>
<dbReference type="InterPro" id="IPR001242">
    <property type="entry name" value="Condensation_dom"/>
</dbReference>
<dbReference type="InterPro" id="IPR000873">
    <property type="entry name" value="AMP-dep_synth/lig_dom"/>
</dbReference>
<sequence length="1148" mass="123480">MARRWFPYGNSAYFEREPTLLRRRTELCTPTPEKNHAQSSTTSVPGDVEAGRAVTAPDVRPGLSGSGRPEDRYTVPGLLAARADLDPHRVAILVPGRSGTALTFTDWWRRSVALAFELHQRGVRAGDRVALIFAGREWADYAVAYCAVQRAGAVAVPLPERLPATAVQAMLTHCAAAGVLHGVDIEPPNTGAWTAISATLEAAADTRARSNPAAPPAPDPVDPHEPPEPAEPSAPAEPHPDDLAQILYTSGTTGTPKGVGATHANLTHGFEPSPRRRQLAHSKHFLHAFPIGTNAGQTMLLNALTAEPTALCAPTFDAEEFCALIAAHRVGTVFTVPAMATDLVNSRAWTRYDLDSVQLFGSTAAALPPATALALTEIFPDAVIVNSYTSTEAAPAQTTMVFDPDRPTSVGRGTGHDDLRIVGPDGEPVPTGEAGEIWLHSPTTSRAYYRDPSADAGVFTDGWIRMGDIGRLDADGYLYLIDRESDLIKSGANKVATLAVEAALYEHPAVAEAAVFGVPHAVMGTMVAAALVLRDEVSADDLRAFLRERLARHEIPTRFLCLDTLPRNPAGKVVKAELRARMAGDDAARPSVPRTATESAVGGLWQEVLGTPAAGPDDDFFALGGDSFKATRLAAAATRLFALDVPVSLAFDRPELAAQATWIDTARARPEPDRTDAKAMGTPVEPMCPPPGSASAESAGEPVARMPLSSQQENFFVWMYATDQPRDVGPVSVGIRITDTLDPDTLEAALGEVVRRHEALRTVFHYADGTADALVLAELPPEVRRVRAEGATHADRERFAREHAGAEREHHWDLAQGPLVRALLIELDPEDHVLILAVHHMVFDGWSMGVLLRELALVYSALHTGRPAPLPPPMPTCSEHLSWARAQWPRTRPFWEAALAGAPAALDPFPGRAVTGLLHSGSVRFGLAADLVERLRTVARERGATPFMVATACWTGVLARASGIRDIVVMSPVPGRTRPGSENLIGCLVQSLLIRVDLDGDPSYDGLLDRVRTAALAATEHQCYPFAEFYPRFPDAAWVRYESWSNQAHFLGLLSEPFELPRQLDAEWPTPDGRPDLGVPELALTEQPDGSIAGWLLYNDRAFARPVVEDLAQAFVDACEFALDHPQAPVFGDTAALVHAPTASQKGR</sequence>
<dbReference type="Gene3D" id="1.10.1200.10">
    <property type="entry name" value="ACP-like"/>
    <property type="match status" value="1"/>
</dbReference>
<dbReference type="SUPFAM" id="SSF47336">
    <property type="entry name" value="ACP-like"/>
    <property type="match status" value="1"/>
</dbReference>
<dbReference type="InterPro" id="IPR042099">
    <property type="entry name" value="ANL_N_sf"/>
</dbReference>
<dbReference type="Gene3D" id="3.30.559.10">
    <property type="entry name" value="Chloramphenicol acetyltransferase-like domain"/>
    <property type="match status" value="1"/>
</dbReference>
<evidence type="ECO:0000256" key="3">
    <source>
        <dbReference type="ARBA" id="ARBA00022553"/>
    </source>
</evidence>